<reference evidence="1" key="1">
    <citation type="submission" date="2014-09" db="EMBL/GenBank/DDBJ databases">
        <authorList>
            <person name="Magalhaes I.L.F."/>
            <person name="Oliveira U."/>
            <person name="Santos F.R."/>
            <person name="Vidigal T.H.D.A."/>
            <person name="Brescovit A.D."/>
            <person name="Santos A.J."/>
        </authorList>
    </citation>
    <scope>NUCLEOTIDE SEQUENCE</scope>
    <source>
        <tissue evidence="1">Shoot tissue taken approximately 20 cm above the soil surface</tissue>
    </source>
</reference>
<reference evidence="1" key="2">
    <citation type="journal article" date="2015" name="Data Brief">
        <title>Shoot transcriptome of the giant reed, Arundo donax.</title>
        <authorList>
            <person name="Barrero R.A."/>
            <person name="Guerrero F.D."/>
            <person name="Moolhuijzen P."/>
            <person name="Goolsby J.A."/>
            <person name="Tidwell J."/>
            <person name="Bellgard S.E."/>
            <person name="Bellgard M.I."/>
        </authorList>
    </citation>
    <scope>NUCLEOTIDE SEQUENCE</scope>
    <source>
        <tissue evidence="1">Shoot tissue taken approximately 20 cm above the soil surface</tissue>
    </source>
</reference>
<evidence type="ECO:0000313" key="1">
    <source>
        <dbReference type="EMBL" id="JAE24999.1"/>
    </source>
</evidence>
<protein>
    <submittedName>
        <fullName evidence="1">Uncharacterized protein</fullName>
    </submittedName>
</protein>
<dbReference type="AlphaFoldDB" id="A0A0A9GNJ8"/>
<sequence length="109" mass="12255">MLGKLDIPQDAKLKNSILGKDTSDELFSPSATSSSLFERFRTVRFCISNNEISCTVPTNLFEWSKRVCNRVKFEICGGIFPENLQLYNANFVNSLKFPTEEGTGPDNPQ</sequence>
<dbReference type="EMBL" id="GBRH01172897">
    <property type="protein sequence ID" value="JAE24999.1"/>
    <property type="molecule type" value="Transcribed_RNA"/>
</dbReference>
<proteinExistence type="predicted"/>
<name>A0A0A9GNJ8_ARUDO</name>
<accession>A0A0A9GNJ8</accession>
<organism evidence="1">
    <name type="scientific">Arundo donax</name>
    <name type="common">Giant reed</name>
    <name type="synonym">Donax arundinaceus</name>
    <dbReference type="NCBI Taxonomy" id="35708"/>
    <lineage>
        <taxon>Eukaryota</taxon>
        <taxon>Viridiplantae</taxon>
        <taxon>Streptophyta</taxon>
        <taxon>Embryophyta</taxon>
        <taxon>Tracheophyta</taxon>
        <taxon>Spermatophyta</taxon>
        <taxon>Magnoliopsida</taxon>
        <taxon>Liliopsida</taxon>
        <taxon>Poales</taxon>
        <taxon>Poaceae</taxon>
        <taxon>PACMAD clade</taxon>
        <taxon>Arundinoideae</taxon>
        <taxon>Arundineae</taxon>
        <taxon>Arundo</taxon>
    </lineage>
</organism>